<evidence type="ECO:0000256" key="1">
    <source>
        <dbReference type="ARBA" id="ARBA00004141"/>
    </source>
</evidence>
<evidence type="ECO:0000313" key="6">
    <source>
        <dbReference type="EMBL" id="GLQ32387.1"/>
    </source>
</evidence>
<sequence>MSEHIHLEKFKESSTTDRRFVAWDVIMILVLFSNLSFLVIDWLLTWSTLSSFWQSMSGEAYQWYLDVISANFVWIDGAFVSFFLAEFCIRWTISLKRKEYPGVFFFPLFHWYDLLGCIPLAEFRWLRLLRVISVLLRLHRMGVVNLKDNYFYRRFVKYHDILVEEVSDKVVLNVLDGMKAEFDQDYPLGKKIMENVFLPNKAELIRWISAGIEDFIADHYQQNKARIEQNIRDRVETAVESQSELKTLEKLPVVGDKISQEIQRVVSDVVWQVMDGLISDIATDGKEPDMDSIIDAVLSTFSEENPRLHQLTRNMSIQTIEVVKEKVAVKNWRQI</sequence>
<dbReference type="GO" id="GO:0016020">
    <property type="term" value="C:membrane"/>
    <property type="evidence" value="ECO:0007669"/>
    <property type="project" value="UniProtKB-SubCell"/>
</dbReference>
<evidence type="ECO:0000256" key="5">
    <source>
        <dbReference type="SAM" id="Phobius"/>
    </source>
</evidence>
<evidence type="ECO:0000256" key="2">
    <source>
        <dbReference type="ARBA" id="ARBA00022692"/>
    </source>
</evidence>
<dbReference type="RefSeq" id="WP_284382354.1">
    <property type="nucleotide sequence ID" value="NZ_BSNM01000015.1"/>
</dbReference>
<gene>
    <name evidence="6" type="ORF">GCM10007876_28660</name>
</gene>
<evidence type="ECO:0000256" key="4">
    <source>
        <dbReference type="ARBA" id="ARBA00023136"/>
    </source>
</evidence>
<protein>
    <recommendedName>
        <fullName evidence="8">Preprotein translocase subunit SecA</fullName>
    </recommendedName>
</protein>
<dbReference type="EMBL" id="BSNM01000015">
    <property type="protein sequence ID" value="GLQ32387.1"/>
    <property type="molecule type" value="Genomic_DNA"/>
</dbReference>
<comment type="caution">
    <text evidence="6">The sequence shown here is derived from an EMBL/GenBank/DDBJ whole genome shotgun (WGS) entry which is preliminary data.</text>
</comment>
<keyword evidence="3 5" id="KW-1133">Transmembrane helix</keyword>
<reference evidence="6" key="2">
    <citation type="submission" date="2023-01" db="EMBL/GenBank/DDBJ databases">
        <title>Draft genome sequence of Litoribrevibacter albus strain NBRC 110071.</title>
        <authorList>
            <person name="Sun Q."/>
            <person name="Mori K."/>
        </authorList>
    </citation>
    <scope>NUCLEOTIDE SEQUENCE</scope>
    <source>
        <strain evidence="6">NBRC 110071</strain>
    </source>
</reference>
<evidence type="ECO:0008006" key="8">
    <source>
        <dbReference type="Google" id="ProtNLM"/>
    </source>
</evidence>
<dbReference type="Gene3D" id="1.20.120.350">
    <property type="entry name" value="Voltage-gated potassium channels. Chain C"/>
    <property type="match status" value="1"/>
</dbReference>
<organism evidence="6 7">
    <name type="scientific">Litoribrevibacter albus</name>
    <dbReference type="NCBI Taxonomy" id="1473156"/>
    <lineage>
        <taxon>Bacteria</taxon>
        <taxon>Pseudomonadati</taxon>
        <taxon>Pseudomonadota</taxon>
        <taxon>Gammaproteobacteria</taxon>
        <taxon>Oceanospirillales</taxon>
        <taxon>Oceanospirillaceae</taxon>
        <taxon>Litoribrevibacter</taxon>
    </lineage>
</organism>
<dbReference type="InterPro" id="IPR027359">
    <property type="entry name" value="Volt_channel_dom_sf"/>
</dbReference>
<accession>A0AA37SDD9</accession>
<proteinExistence type="predicted"/>
<feature type="transmembrane region" description="Helical" evidence="5">
    <location>
        <begin position="63"/>
        <end position="89"/>
    </location>
</feature>
<keyword evidence="7" id="KW-1185">Reference proteome</keyword>
<comment type="subcellular location">
    <subcellularLocation>
        <location evidence="1">Membrane</location>
        <topology evidence="1">Multi-pass membrane protein</topology>
    </subcellularLocation>
</comment>
<keyword evidence="2 5" id="KW-0812">Transmembrane</keyword>
<keyword evidence="4 5" id="KW-0472">Membrane</keyword>
<dbReference type="AlphaFoldDB" id="A0AA37SDD9"/>
<reference evidence="6" key="1">
    <citation type="journal article" date="2014" name="Int. J. Syst. Evol. Microbiol.">
        <title>Complete genome sequence of Corynebacterium casei LMG S-19264T (=DSM 44701T), isolated from a smear-ripened cheese.</title>
        <authorList>
            <consortium name="US DOE Joint Genome Institute (JGI-PGF)"/>
            <person name="Walter F."/>
            <person name="Albersmeier A."/>
            <person name="Kalinowski J."/>
            <person name="Ruckert C."/>
        </authorList>
    </citation>
    <scope>NUCLEOTIDE SEQUENCE</scope>
    <source>
        <strain evidence="6">NBRC 110071</strain>
    </source>
</reference>
<feature type="transmembrane region" description="Helical" evidence="5">
    <location>
        <begin position="21"/>
        <end position="43"/>
    </location>
</feature>
<evidence type="ECO:0000313" key="7">
    <source>
        <dbReference type="Proteomes" id="UP001161389"/>
    </source>
</evidence>
<name>A0AA37SDD9_9GAMM</name>
<evidence type="ECO:0000256" key="3">
    <source>
        <dbReference type="ARBA" id="ARBA00022989"/>
    </source>
</evidence>
<dbReference type="Proteomes" id="UP001161389">
    <property type="component" value="Unassembled WGS sequence"/>
</dbReference>